<proteinExistence type="predicted"/>
<keyword evidence="2" id="KW-1185">Reference proteome</keyword>
<reference evidence="1 2" key="1">
    <citation type="journal article" date="2011" name="J. Bacteriol.">
        <title>Whole-genome sequences of two Borrelia afzelii and two Borrelia garinii Lyme disease agent isolates.</title>
        <authorList>
            <person name="Casjens S.R."/>
            <person name="Mongodin E.F."/>
            <person name="Qiu W.-G."/>
            <person name="Dunn J.J."/>
            <person name="Luft B.J."/>
            <person name="Fraser-Liggett C.M."/>
            <person name="Schutzer S.E."/>
        </authorList>
    </citation>
    <scope>NUCLEOTIDE SEQUENCE [LARGE SCALE GENOMIC DNA]</scope>
    <source>
        <strain evidence="1 2">PBr</strain>
    </source>
</reference>
<comment type="caution">
    <text evidence="1">The sequence shown here is derived from an EMBL/GenBank/DDBJ whole genome shotgun (WGS) entry which is preliminary data.</text>
</comment>
<organism evidence="1 2">
    <name type="scientific">Borreliella garinii PBr</name>
    <dbReference type="NCBI Taxonomy" id="498743"/>
    <lineage>
        <taxon>Bacteria</taxon>
        <taxon>Pseudomonadati</taxon>
        <taxon>Spirochaetota</taxon>
        <taxon>Spirochaetia</taxon>
        <taxon>Spirochaetales</taxon>
        <taxon>Borreliaceae</taxon>
        <taxon>Borreliella</taxon>
    </lineage>
</organism>
<accession>B7XTQ0</accession>
<dbReference type="Proteomes" id="UP000006103">
    <property type="component" value="Unassembled WGS sequence"/>
</dbReference>
<dbReference type="EMBL" id="ABJV02000004">
    <property type="protein sequence ID" value="EED28727.1"/>
    <property type="molecule type" value="Genomic_DNA"/>
</dbReference>
<gene>
    <name evidence="1" type="primary">ileS</name>
    <name evidence="1" type="ORF">BGAPBR_0860</name>
</gene>
<protein>
    <submittedName>
        <fullName evidence="1">Isoleucyl-tRNA synthetase</fullName>
    </submittedName>
</protein>
<name>B7XTQ0_BORGR</name>
<dbReference type="AlphaFoldDB" id="B7XTQ0"/>
<evidence type="ECO:0000313" key="2">
    <source>
        <dbReference type="Proteomes" id="UP000006103"/>
    </source>
</evidence>
<dbReference type="GO" id="GO:0004812">
    <property type="term" value="F:aminoacyl-tRNA ligase activity"/>
    <property type="evidence" value="ECO:0007669"/>
    <property type="project" value="UniProtKB-KW"/>
</dbReference>
<evidence type="ECO:0000313" key="1">
    <source>
        <dbReference type="EMBL" id="EED28727.1"/>
    </source>
</evidence>
<sequence length="47" mass="5501">MEEILNKFEKYIKTETLALNIILNKSKLEKKISLDDDIFTIIGIEKC</sequence>